<dbReference type="PANTHER" id="PTHR39156">
    <property type="entry name" value="RIBONUCLEASE M5"/>
    <property type="match status" value="1"/>
</dbReference>
<evidence type="ECO:0000313" key="15">
    <source>
        <dbReference type="Proteomes" id="UP000255523"/>
    </source>
</evidence>
<dbReference type="GO" id="GO:0006364">
    <property type="term" value="P:rRNA processing"/>
    <property type="evidence" value="ECO:0007669"/>
    <property type="project" value="UniProtKB-UniRule"/>
</dbReference>
<dbReference type="GO" id="GO:0046872">
    <property type="term" value="F:metal ion binding"/>
    <property type="evidence" value="ECO:0007669"/>
    <property type="project" value="UniProtKB-KW"/>
</dbReference>
<keyword evidence="3 11" id="KW-0698">rRNA processing</keyword>
<feature type="domain" description="Toprim" evidence="13">
    <location>
        <begin position="6"/>
        <end position="92"/>
    </location>
</feature>
<evidence type="ECO:0000256" key="11">
    <source>
        <dbReference type="HAMAP-Rule" id="MF_01469"/>
    </source>
</evidence>
<dbReference type="GeneID" id="77462722"/>
<dbReference type="PANTHER" id="PTHR39156:SF1">
    <property type="entry name" value="RIBONUCLEASE M5"/>
    <property type="match status" value="1"/>
</dbReference>
<evidence type="ECO:0000256" key="8">
    <source>
        <dbReference type="ARBA" id="ARBA00022801"/>
    </source>
</evidence>
<dbReference type="SUPFAM" id="SSF110455">
    <property type="entry name" value="Toprim domain"/>
    <property type="match status" value="1"/>
</dbReference>
<dbReference type="GO" id="GO:0005737">
    <property type="term" value="C:cytoplasm"/>
    <property type="evidence" value="ECO:0007669"/>
    <property type="project" value="UniProtKB-SubCell"/>
</dbReference>
<keyword evidence="10 11" id="KW-0694">RNA-binding</keyword>
<evidence type="ECO:0000313" key="14">
    <source>
        <dbReference type="EMBL" id="SUO04852.1"/>
    </source>
</evidence>
<keyword evidence="8 11" id="KW-0378">Hydrolase</keyword>
<evidence type="ECO:0000259" key="13">
    <source>
        <dbReference type="PROSITE" id="PS50880"/>
    </source>
</evidence>
<evidence type="ECO:0000256" key="6">
    <source>
        <dbReference type="ARBA" id="ARBA00022730"/>
    </source>
</evidence>
<keyword evidence="7 11" id="KW-0255">Endonuclease</keyword>
<evidence type="ECO:0000256" key="7">
    <source>
        <dbReference type="ARBA" id="ARBA00022759"/>
    </source>
</evidence>
<evidence type="ECO:0000256" key="4">
    <source>
        <dbReference type="ARBA" id="ARBA00022722"/>
    </source>
</evidence>
<reference evidence="14 15" key="1">
    <citation type="submission" date="2018-06" db="EMBL/GenBank/DDBJ databases">
        <authorList>
            <consortium name="Pathogen Informatics"/>
            <person name="Doyle S."/>
        </authorList>
    </citation>
    <scope>NUCLEOTIDE SEQUENCE [LARGE SCALE GENOMIC DNA]</scope>
    <source>
        <strain evidence="14 15">NCTC11087</strain>
    </source>
</reference>
<comment type="function">
    <text evidence="11">Required for correct processing of both the 5' and 3' ends of 5S rRNA precursor. Cleaves both sides of a double-stranded region yielding mature 5S rRNA in one step.</text>
</comment>
<comment type="subcellular location">
    <subcellularLocation>
        <location evidence="11">Cytoplasm</location>
    </subcellularLocation>
</comment>
<dbReference type="GO" id="GO:0019843">
    <property type="term" value="F:rRNA binding"/>
    <property type="evidence" value="ECO:0007669"/>
    <property type="project" value="UniProtKB-KW"/>
</dbReference>
<dbReference type="InterPro" id="IPR006171">
    <property type="entry name" value="TOPRIM_dom"/>
</dbReference>
<keyword evidence="1 11" id="KW-0963">Cytoplasm</keyword>
<evidence type="ECO:0000256" key="5">
    <source>
        <dbReference type="ARBA" id="ARBA00022723"/>
    </source>
</evidence>
<dbReference type="AlphaFoldDB" id="A0A380LPU7"/>
<comment type="catalytic activity">
    <reaction evidence="11">
        <text>Endonucleolytic cleavage of RNA, removing 21 and 42 nucleotides, respectively, from the 5'- and 3'-termini of a 5S-rRNA precursor.</text>
        <dbReference type="EC" id="3.1.26.8"/>
    </reaction>
</comment>
<dbReference type="SMART" id="SM00493">
    <property type="entry name" value="TOPRIM"/>
    <property type="match status" value="1"/>
</dbReference>
<dbReference type="FunFam" id="3.40.1360.10:FF:000006">
    <property type="entry name" value="Ribonuclease M5"/>
    <property type="match status" value="1"/>
</dbReference>
<evidence type="ECO:0000256" key="12">
    <source>
        <dbReference type="NCBIfam" id="TIGR00334"/>
    </source>
</evidence>
<dbReference type="OrthoDB" id="9791329at2"/>
<evidence type="ECO:0000256" key="2">
    <source>
        <dbReference type="ARBA" id="ARBA00022517"/>
    </source>
</evidence>
<dbReference type="EMBL" id="UHFX01000003">
    <property type="protein sequence ID" value="SUO04852.1"/>
    <property type="molecule type" value="Genomic_DNA"/>
</dbReference>
<keyword evidence="5" id="KW-0479">Metal-binding</keyword>
<dbReference type="NCBIfam" id="TIGR00334">
    <property type="entry name" value="5S_RNA_mat_M5"/>
    <property type="match status" value="1"/>
</dbReference>
<name>A0A380LPU7_9FIRM</name>
<dbReference type="Pfam" id="PF13331">
    <property type="entry name" value="DUF4093"/>
    <property type="match status" value="1"/>
</dbReference>
<dbReference type="CDD" id="cd01027">
    <property type="entry name" value="TOPRIM_RNase_M5_like"/>
    <property type="match status" value="1"/>
</dbReference>
<keyword evidence="15" id="KW-1185">Reference proteome</keyword>
<dbReference type="Proteomes" id="UP000255523">
    <property type="component" value="Unassembled WGS sequence"/>
</dbReference>
<comment type="similarity">
    <text evidence="11">Belongs to the ribonuclease M5 family.</text>
</comment>
<dbReference type="PROSITE" id="PS50880">
    <property type="entry name" value="TOPRIM"/>
    <property type="match status" value="1"/>
</dbReference>
<keyword evidence="9" id="KW-0460">Magnesium</keyword>
<evidence type="ECO:0000256" key="3">
    <source>
        <dbReference type="ARBA" id="ARBA00022552"/>
    </source>
</evidence>
<dbReference type="RefSeq" id="WP_022789938.1">
    <property type="nucleotide sequence ID" value="NZ_JACJKL010000033.1"/>
</dbReference>
<proteinExistence type="inferred from homology"/>
<dbReference type="GO" id="GO:0043822">
    <property type="term" value="F:ribonuclease M5 activity"/>
    <property type="evidence" value="ECO:0007669"/>
    <property type="project" value="UniProtKB-UniRule"/>
</dbReference>
<dbReference type="InterPro" id="IPR025156">
    <property type="entry name" value="RNase_M5_C"/>
</dbReference>
<keyword evidence="2 11" id="KW-0690">Ribosome biogenesis</keyword>
<sequence>MKQKIKEIIVVEGKNDTNRLQSYFDCDTIETGGDQLQRETVERIKEAQKRRGVIVFTDPDHPGEHIRRMIQAHVPDCKHAFIDKNKARTTKKVGVEHASQKDLWESLCHVVTFEQGANTLNWEDFVDLGLTGLADSAQRREKICQKFHIGPCNAKTCFKRLNQMKVTREEIEEE</sequence>
<accession>A0A380LPU7</accession>
<dbReference type="InterPro" id="IPR034141">
    <property type="entry name" value="TOPRIM_RNase_M5-like"/>
</dbReference>
<dbReference type="EC" id="3.1.26.8" evidence="11 12"/>
<keyword evidence="4 11" id="KW-0540">Nuclease</keyword>
<keyword evidence="6 11" id="KW-0699">rRNA-binding</keyword>
<gene>
    <name evidence="11" type="primary">rnmV</name>
    <name evidence="14" type="ORF">NCTC11087_01781</name>
</gene>
<dbReference type="InterPro" id="IPR004466">
    <property type="entry name" value="RNase_M5"/>
</dbReference>
<evidence type="ECO:0000256" key="1">
    <source>
        <dbReference type="ARBA" id="ARBA00022490"/>
    </source>
</evidence>
<evidence type="ECO:0000256" key="10">
    <source>
        <dbReference type="ARBA" id="ARBA00022884"/>
    </source>
</evidence>
<dbReference type="Pfam" id="PF01751">
    <property type="entry name" value="Toprim"/>
    <property type="match status" value="1"/>
</dbReference>
<dbReference type="Gene3D" id="3.40.1360.10">
    <property type="match status" value="1"/>
</dbReference>
<evidence type="ECO:0000256" key="9">
    <source>
        <dbReference type="ARBA" id="ARBA00022842"/>
    </source>
</evidence>
<organism evidence="14 15">
    <name type="scientific">Faecalicoccus pleomorphus</name>
    <dbReference type="NCBI Taxonomy" id="1323"/>
    <lineage>
        <taxon>Bacteria</taxon>
        <taxon>Bacillati</taxon>
        <taxon>Bacillota</taxon>
        <taxon>Erysipelotrichia</taxon>
        <taxon>Erysipelotrichales</taxon>
        <taxon>Erysipelotrichaceae</taxon>
        <taxon>Faecalicoccus</taxon>
    </lineage>
</organism>
<protein>
    <recommendedName>
        <fullName evidence="11 12">Ribonuclease M5</fullName>
        <ecNumber evidence="11 12">3.1.26.8</ecNumber>
    </recommendedName>
    <alternativeName>
        <fullName evidence="11">RNase M5</fullName>
    </alternativeName>
    <alternativeName>
        <fullName evidence="11">Ribosomal RNA terminal maturase M5</fullName>
    </alternativeName>
</protein>
<dbReference type="HAMAP" id="MF_01469">
    <property type="entry name" value="RNase_M5"/>
    <property type="match status" value="1"/>
</dbReference>